<dbReference type="PANTHER" id="PTHR44846">
    <property type="entry name" value="MANNOSYL-D-GLYCERATE TRANSPORT/METABOLISM SYSTEM REPRESSOR MNGR-RELATED"/>
    <property type="match status" value="1"/>
</dbReference>
<dbReference type="Gene3D" id="3.40.1410.10">
    <property type="entry name" value="Chorismate lyase-like"/>
    <property type="match status" value="1"/>
</dbReference>
<accession>A0ABU2NLI7</accession>
<dbReference type="Proteomes" id="UP001183202">
    <property type="component" value="Unassembled WGS sequence"/>
</dbReference>
<evidence type="ECO:0000313" key="3">
    <source>
        <dbReference type="Proteomes" id="UP001183202"/>
    </source>
</evidence>
<name>A0ABU2NLI7_9PSEU</name>
<reference evidence="3" key="1">
    <citation type="submission" date="2023-07" db="EMBL/GenBank/DDBJ databases">
        <title>30 novel species of actinomycetes from the DSMZ collection.</title>
        <authorList>
            <person name="Nouioui I."/>
        </authorList>
    </citation>
    <scope>NUCLEOTIDE SEQUENCE [LARGE SCALE GENOMIC DNA]</scope>
    <source>
        <strain evidence="3">DSM 45834</strain>
    </source>
</reference>
<gene>
    <name evidence="2" type="ORF">RM445_30920</name>
</gene>
<organism evidence="2 3">
    <name type="scientific">Pseudonocardia charpentierae</name>
    <dbReference type="NCBI Taxonomy" id="3075545"/>
    <lineage>
        <taxon>Bacteria</taxon>
        <taxon>Bacillati</taxon>
        <taxon>Actinomycetota</taxon>
        <taxon>Actinomycetes</taxon>
        <taxon>Pseudonocardiales</taxon>
        <taxon>Pseudonocardiaceae</taxon>
        <taxon>Pseudonocardia</taxon>
    </lineage>
</organism>
<dbReference type="InterPro" id="IPR050679">
    <property type="entry name" value="Bact_HTH_transcr_reg"/>
</dbReference>
<protein>
    <submittedName>
        <fullName evidence="2">GntR family transcriptional regulator</fullName>
    </submittedName>
</protein>
<evidence type="ECO:0000259" key="1">
    <source>
        <dbReference type="SMART" id="SM00866"/>
    </source>
</evidence>
<dbReference type="InterPro" id="IPR028978">
    <property type="entry name" value="Chorismate_lyase_/UTRA_dom_sf"/>
</dbReference>
<dbReference type="Pfam" id="PF07702">
    <property type="entry name" value="UTRA"/>
    <property type="match status" value="1"/>
</dbReference>
<dbReference type="RefSeq" id="WP_311560411.1">
    <property type="nucleotide sequence ID" value="NZ_JAVREJ010000051.1"/>
</dbReference>
<dbReference type="SMART" id="SM00866">
    <property type="entry name" value="UTRA"/>
    <property type="match status" value="1"/>
</dbReference>
<dbReference type="InterPro" id="IPR011663">
    <property type="entry name" value="UTRA"/>
</dbReference>
<dbReference type="SUPFAM" id="SSF64288">
    <property type="entry name" value="Chorismate lyase-like"/>
    <property type="match status" value="1"/>
</dbReference>
<dbReference type="EMBL" id="JAVREJ010000051">
    <property type="protein sequence ID" value="MDT0353903.1"/>
    <property type="molecule type" value="Genomic_DNA"/>
</dbReference>
<feature type="domain" description="UbiC transcription regulator-associated" evidence="1">
    <location>
        <begin position="36"/>
        <end position="175"/>
    </location>
</feature>
<comment type="caution">
    <text evidence="2">The sequence shown here is derived from an EMBL/GenBank/DDBJ whole genome shotgun (WGS) entry which is preliminary data.</text>
</comment>
<keyword evidence="3" id="KW-1185">Reference proteome</keyword>
<sequence length="198" mass="21776">MREGLLTREVGRGTFVARPTVSVPLQLASFTEDMRALGYVPSSRLLSLGRIPATEHVAAVMHIAVGSEVVLLSRLRLADGMPMAIERSHLRGDLFPGLDRYDFGVESLYRVLVEEYWVRSEAGEQVIRAGIVRDADAETLSIPHGDPVLELVCTSVSRDTVVEWTTSTYPASRFELSTQIAPVTVQGSVPRSALRVRD</sequence>
<evidence type="ECO:0000313" key="2">
    <source>
        <dbReference type="EMBL" id="MDT0353903.1"/>
    </source>
</evidence>
<proteinExistence type="predicted"/>
<dbReference type="PANTHER" id="PTHR44846:SF1">
    <property type="entry name" value="MANNOSYL-D-GLYCERATE TRANSPORT_METABOLISM SYSTEM REPRESSOR MNGR-RELATED"/>
    <property type="match status" value="1"/>
</dbReference>